<sequence>MLQKRGQPIREDGPDSHFAKAGTPTMGGIIIISATLFSILLFSDLANPYVWIIIFVFIMFGLLGFLDDYTKVSKFNYRGITGKKKLFFQFSVSLVVFAAIKYCSLHSHATDLAVPFSKTLLIDLGFFYFPFAMCVIIGSSNAVNLTDGLDGLAIGTVTIAASAFAIISYLVGNFTYASYLQIIYVPHVGELAVVCSALVGSGLGFLWYNCKPAEVFMGDTGSLSLGAVIGTISVVTKHEIVLAIIGGVFVIETLSVIVQVYYFKMTNGKRFFKMAPIHHHFEKKGWPETKVVTRFWILAIAFALIGLSSLKLRTLQAEGPNVGVPAIFIRLGGCNLACSFCDTEFEDYSEKAIDEIIIQTQTLSKNSQNKQSVFLVVITGGEPFRQPIYKLCERLLKLNYKVQIETNGTLYQDLPEVIDIVCSPKITNSKYHNIRKDLLPKITAFKYIVSANLPGYNEVPDLGQSIYNIPVFVQAMDEYDEKLNLANKKLAVSIALDNNYRLSYQIHKELDIE</sequence>
<accession>A0A816ZZ63</accession>
<evidence type="ECO:0000259" key="15">
    <source>
        <dbReference type="PROSITE" id="PS51918"/>
    </source>
</evidence>
<feature type="transmembrane region" description="Helical" evidence="14">
    <location>
        <begin position="191"/>
        <end position="208"/>
    </location>
</feature>
<dbReference type="CDD" id="cd01335">
    <property type="entry name" value="Radical_SAM"/>
    <property type="match status" value="1"/>
</dbReference>
<evidence type="ECO:0000256" key="9">
    <source>
        <dbReference type="ARBA" id="ARBA00022989"/>
    </source>
</evidence>
<dbReference type="AlphaFoldDB" id="A0A816ZZ63"/>
<name>A0A816ZZ63_9BILA</name>
<dbReference type="GO" id="GO:0051539">
    <property type="term" value="F:4 iron, 4 sulfur cluster binding"/>
    <property type="evidence" value="ECO:0007669"/>
    <property type="project" value="UniProtKB-KW"/>
</dbReference>
<feature type="transmembrane region" description="Helical" evidence="14">
    <location>
        <begin position="86"/>
        <end position="107"/>
    </location>
</feature>
<dbReference type="Pfam" id="PF04055">
    <property type="entry name" value="Radical_SAM"/>
    <property type="match status" value="1"/>
</dbReference>
<evidence type="ECO:0000256" key="2">
    <source>
        <dbReference type="ARBA" id="ARBA00005583"/>
    </source>
</evidence>
<dbReference type="PANTHER" id="PTHR22926">
    <property type="entry name" value="PHOSPHO-N-ACETYLMURAMOYL-PENTAPEPTIDE-TRANSFERASE"/>
    <property type="match status" value="1"/>
</dbReference>
<evidence type="ECO:0000256" key="12">
    <source>
        <dbReference type="ARBA" id="ARBA00023136"/>
    </source>
</evidence>
<protein>
    <recommendedName>
        <fullName evidence="15">Radical SAM core domain-containing protein</fullName>
    </recommendedName>
</protein>
<dbReference type="GO" id="GO:0071555">
    <property type="term" value="P:cell wall organization"/>
    <property type="evidence" value="ECO:0007669"/>
    <property type="project" value="TreeGrafter"/>
</dbReference>
<evidence type="ECO:0000256" key="3">
    <source>
        <dbReference type="ARBA" id="ARBA00022485"/>
    </source>
</evidence>
<keyword evidence="13" id="KW-0456">Lyase</keyword>
<feature type="transmembrane region" description="Helical" evidence="14">
    <location>
        <begin position="291"/>
        <end position="310"/>
    </location>
</feature>
<feature type="transmembrane region" description="Helical" evidence="14">
    <location>
        <begin position="151"/>
        <end position="171"/>
    </location>
</feature>
<evidence type="ECO:0000256" key="6">
    <source>
        <dbReference type="ARBA" id="ARBA00022692"/>
    </source>
</evidence>
<feature type="transmembrane region" description="Helical" evidence="14">
    <location>
        <begin position="21"/>
        <end position="42"/>
    </location>
</feature>
<comment type="caution">
    <text evidence="16">The sequence shown here is derived from an EMBL/GenBank/DDBJ whole genome shotgun (WGS) entry which is preliminary data.</text>
</comment>
<keyword evidence="3" id="KW-0004">4Fe-4S</keyword>
<evidence type="ECO:0000256" key="10">
    <source>
        <dbReference type="ARBA" id="ARBA00023004"/>
    </source>
</evidence>
<evidence type="ECO:0000256" key="7">
    <source>
        <dbReference type="ARBA" id="ARBA00022723"/>
    </source>
</evidence>
<feature type="transmembrane region" description="Helical" evidence="14">
    <location>
        <begin position="240"/>
        <end position="263"/>
    </location>
</feature>
<evidence type="ECO:0000256" key="14">
    <source>
        <dbReference type="SAM" id="Phobius"/>
    </source>
</evidence>
<dbReference type="Gene3D" id="3.20.20.70">
    <property type="entry name" value="Aldolase class I"/>
    <property type="match status" value="1"/>
</dbReference>
<dbReference type="GO" id="GO:0008963">
    <property type="term" value="F:phospho-N-acetylmuramoyl-pentapeptide-transferase activity"/>
    <property type="evidence" value="ECO:0007669"/>
    <property type="project" value="InterPro"/>
</dbReference>
<dbReference type="Proteomes" id="UP000663887">
    <property type="component" value="Unassembled WGS sequence"/>
</dbReference>
<comment type="similarity">
    <text evidence="2">Belongs to the glycosyltransferase 4 family. MraY subfamily.</text>
</comment>
<keyword evidence="9 14" id="KW-1133">Transmembrane helix</keyword>
<keyword evidence="10" id="KW-0408">Iron</keyword>
<dbReference type="InterPro" id="IPR003524">
    <property type="entry name" value="PNAcMuramoyl-5peptid_Trfase"/>
</dbReference>
<gene>
    <name evidence="16" type="ORF">XDN619_LOCUS34540</name>
</gene>
<proteinExistence type="inferred from homology"/>
<keyword evidence="8" id="KW-0460">Magnesium</keyword>
<feature type="transmembrane region" description="Helical" evidence="14">
    <location>
        <begin position="119"/>
        <end position="139"/>
    </location>
</feature>
<feature type="domain" description="Radical SAM core" evidence="15">
    <location>
        <begin position="321"/>
        <end position="513"/>
    </location>
</feature>
<dbReference type="PROSITE" id="PS51918">
    <property type="entry name" value="RADICAL_SAM"/>
    <property type="match status" value="1"/>
</dbReference>
<evidence type="ECO:0000256" key="4">
    <source>
        <dbReference type="ARBA" id="ARBA00022679"/>
    </source>
</evidence>
<dbReference type="PANTHER" id="PTHR22926:SF5">
    <property type="entry name" value="PHOSPHO-N-ACETYLMURAMOYL-PENTAPEPTIDE-TRANSFERASE HOMOLOG"/>
    <property type="match status" value="1"/>
</dbReference>
<dbReference type="Pfam" id="PF10555">
    <property type="entry name" value="MraY_sig1"/>
    <property type="match status" value="1"/>
</dbReference>
<keyword evidence="7" id="KW-0479">Metal-binding</keyword>
<dbReference type="InterPro" id="IPR024924">
    <property type="entry name" value="7-CO-7-deazaguanine_synth-like"/>
</dbReference>
<keyword evidence="4" id="KW-0808">Transferase</keyword>
<dbReference type="HAMAP" id="MF_00038">
    <property type="entry name" value="MraY"/>
    <property type="match status" value="1"/>
</dbReference>
<dbReference type="GO" id="GO:0005886">
    <property type="term" value="C:plasma membrane"/>
    <property type="evidence" value="ECO:0007669"/>
    <property type="project" value="TreeGrafter"/>
</dbReference>
<dbReference type="NCBIfam" id="TIGR00445">
    <property type="entry name" value="mraY"/>
    <property type="match status" value="1"/>
</dbReference>
<dbReference type="InterPro" id="IPR007197">
    <property type="entry name" value="rSAM"/>
</dbReference>
<feature type="transmembrane region" description="Helical" evidence="14">
    <location>
        <begin position="48"/>
        <end position="66"/>
    </location>
</feature>
<feature type="transmembrane region" description="Helical" evidence="14">
    <location>
        <begin position="215"/>
        <end position="234"/>
    </location>
</feature>
<dbReference type="InterPro" id="IPR013785">
    <property type="entry name" value="Aldolase_TIM"/>
</dbReference>
<evidence type="ECO:0000313" key="17">
    <source>
        <dbReference type="Proteomes" id="UP000663887"/>
    </source>
</evidence>
<dbReference type="SUPFAM" id="SSF102114">
    <property type="entry name" value="Radical SAM enzymes"/>
    <property type="match status" value="1"/>
</dbReference>
<reference evidence="16" key="1">
    <citation type="submission" date="2021-02" db="EMBL/GenBank/DDBJ databases">
        <authorList>
            <person name="Nowell W R."/>
        </authorList>
    </citation>
    <scope>NUCLEOTIDE SEQUENCE</scope>
</reference>
<keyword evidence="6 14" id="KW-0812">Transmembrane</keyword>
<dbReference type="PROSITE" id="PS01347">
    <property type="entry name" value="MRAY_1"/>
    <property type="match status" value="1"/>
</dbReference>
<dbReference type="GO" id="GO:0044038">
    <property type="term" value="P:cell wall macromolecule biosynthetic process"/>
    <property type="evidence" value="ECO:0007669"/>
    <property type="project" value="TreeGrafter"/>
</dbReference>
<dbReference type="InterPro" id="IPR000715">
    <property type="entry name" value="Glycosyl_transferase_4"/>
</dbReference>
<dbReference type="CDD" id="cd06852">
    <property type="entry name" value="GT_MraY"/>
    <property type="match status" value="1"/>
</dbReference>
<dbReference type="InterPro" id="IPR058240">
    <property type="entry name" value="rSAM_sf"/>
</dbReference>
<dbReference type="InterPro" id="IPR018480">
    <property type="entry name" value="PNAcMuramoyl-5peptid_Trfase_CS"/>
</dbReference>
<dbReference type="PROSITE" id="PS01348">
    <property type="entry name" value="MRAY_2"/>
    <property type="match status" value="1"/>
</dbReference>
<dbReference type="Pfam" id="PF00953">
    <property type="entry name" value="Glycos_transf_4"/>
    <property type="match status" value="1"/>
</dbReference>
<evidence type="ECO:0000256" key="11">
    <source>
        <dbReference type="ARBA" id="ARBA00023014"/>
    </source>
</evidence>
<dbReference type="SFLD" id="SFLDS00029">
    <property type="entry name" value="Radical_SAM"/>
    <property type="match status" value="1"/>
</dbReference>
<dbReference type="EMBL" id="CAJNRG010017616">
    <property type="protein sequence ID" value="CAF2235082.1"/>
    <property type="molecule type" value="Genomic_DNA"/>
</dbReference>
<dbReference type="HAMAP" id="MF_00917">
    <property type="entry name" value="QueE"/>
    <property type="match status" value="1"/>
</dbReference>
<organism evidence="16 17">
    <name type="scientific">Rotaria magnacalcarata</name>
    <dbReference type="NCBI Taxonomy" id="392030"/>
    <lineage>
        <taxon>Eukaryota</taxon>
        <taxon>Metazoa</taxon>
        <taxon>Spiralia</taxon>
        <taxon>Gnathifera</taxon>
        <taxon>Rotifera</taxon>
        <taxon>Eurotatoria</taxon>
        <taxon>Bdelloidea</taxon>
        <taxon>Philodinida</taxon>
        <taxon>Philodinidae</taxon>
        <taxon>Rotaria</taxon>
    </lineage>
</organism>
<dbReference type="GO" id="GO:0046872">
    <property type="term" value="F:metal ion binding"/>
    <property type="evidence" value="ECO:0007669"/>
    <property type="project" value="UniProtKB-KW"/>
</dbReference>
<evidence type="ECO:0000256" key="5">
    <source>
        <dbReference type="ARBA" id="ARBA00022691"/>
    </source>
</evidence>
<evidence type="ECO:0000256" key="13">
    <source>
        <dbReference type="ARBA" id="ARBA00023239"/>
    </source>
</evidence>
<evidence type="ECO:0000256" key="1">
    <source>
        <dbReference type="ARBA" id="ARBA00004141"/>
    </source>
</evidence>
<evidence type="ECO:0000313" key="16">
    <source>
        <dbReference type="EMBL" id="CAF2235082.1"/>
    </source>
</evidence>
<dbReference type="GO" id="GO:0016829">
    <property type="term" value="F:lyase activity"/>
    <property type="evidence" value="ECO:0007669"/>
    <property type="project" value="UniProtKB-KW"/>
</dbReference>
<comment type="subcellular location">
    <subcellularLocation>
        <location evidence="1">Membrane</location>
        <topology evidence="1">Multi-pass membrane protein</topology>
    </subcellularLocation>
</comment>
<keyword evidence="12 14" id="KW-0472">Membrane</keyword>
<keyword evidence="11" id="KW-0411">Iron-sulfur</keyword>
<evidence type="ECO:0000256" key="8">
    <source>
        <dbReference type="ARBA" id="ARBA00022842"/>
    </source>
</evidence>
<keyword evidence="5" id="KW-0949">S-adenosyl-L-methionine</keyword>